<proteinExistence type="predicted"/>
<gene>
    <name evidence="1" type="ORF">LAESUDRAFT_257717</name>
</gene>
<dbReference type="AlphaFoldDB" id="A0A165H3J5"/>
<dbReference type="InParanoid" id="A0A165H3J5"/>
<name>A0A165H3J5_9APHY</name>
<dbReference type="RefSeq" id="XP_040768936.1">
    <property type="nucleotide sequence ID" value="XM_040901759.1"/>
</dbReference>
<keyword evidence="2" id="KW-1185">Reference proteome</keyword>
<evidence type="ECO:0000313" key="2">
    <source>
        <dbReference type="Proteomes" id="UP000076871"/>
    </source>
</evidence>
<organism evidence="1 2">
    <name type="scientific">Laetiporus sulphureus 93-53</name>
    <dbReference type="NCBI Taxonomy" id="1314785"/>
    <lineage>
        <taxon>Eukaryota</taxon>
        <taxon>Fungi</taxon>
        <taxon>Dikarya</taxon>
        <taxon>Basidiomycota</taxon>
        <taxon>Agaricomycotina</taxon>
        <taxon>Agaricomycetes</taxon>
        <taxon>Polyporales</taxon>
        <taxon>Laetiporus</taxon>
    </lineage>
</organism>
<dbReference type="GeneID" id="63818791"/>
<protein>
    <submittedName>
        <fullName evidence="1">Uncharacterized protein</fullName>
    </submittedName>
</protein>
<reference evidence="1 2" key="1">
    <citation type="journal article" date="2016" name="Mol. Biol. Evol.">
        <title>Comparative Genomics of Early-Diverging Mushroom-Forming Fungi Provides Insights into the Origins of Lignocellulose Decay Capabilities.</title>
        <authorList>
            <person name="Nagy L.G."/>
            <person name="Riley R."/>
            <person name="Tritt A."/>
            <person name="Adam C."/>
            <person name="Daum C."/>
            <person name="Floudas D."/>
            <person name="Sun H."/>
            <person name="Yadav J.S."/>
            <person name="Pangilinan J."/>
            <person name="Larsson K.H."/>
            <person name="Matsuura K."/>
            <person name="Barry K."/>
            <person name="Labutti K."/>
            <person name="Kuo R."/>
            <person name="Ohm R.A."/>
            <person name="Bhattacharya S.S."/>
            <person name="Shirouzu T."/>
            <person name="Yoshinaga Y."/>
            <person name="Martin F.M."/>
            <person name="Grigoriev I.V."/>
            <person name="Hibbett D.S."/>
        </authorList>
    </citation>
    <scope>NUCLEOTIDE SEQUENCE [LARGE SCALE GENOMIC DNA]</scope>
    <source>
        <strain evidence="1 2">93-53</strain>
    </source>
</reference>
<evidence type="ECO:0000313" key="1">
    <source>
        <dbReference type="EMBL" id="KZT11196.1"/>
    </source>
</evidence>
<sequence>MSCSASIFLLDFLLLDFLRATCIVYFSPVGFLQSIRLMYLAFSNFRIVHTNLAYLAFFLNQQLHDILCRPLCTSSLSLTSIRLFSFRSRCILSAKFPFLRCCTSFLCGLLAKGLAAFRSIMALVIFSLAPCTLCRPPKMCISVLHALLCRLAT</sequence>
<accession>A0A165H3J5</accession>
<dbReference type="EMBL" id="KV427607">
    <property type="protein sequence ID" value="KZT11196.1"/>
    <property type="molecule type" value="Genomic_DNA"/>
</dbReference>
<dbReference type="Proteomes" id="UP000076871">
    <property type="component" value="Unassembled WGS sequence"/>
</dbReference>